<evidence type="ECO:0000256" key="1">
    <source>
        <dbReference type="SAM" id="SignalP"/>
    </source>
</evidence>
<organism evidence="3 4">
    <name type="scientific">Albibacterium profundi</name>
    <dbReference type="NCBI Taxonomy" id="3134906"/>
    <lineage>
        <taxon>Bacteria</taxon>
        <taxon>Pseudomonadati</taxon>
        <taxon>Bacteroidota</taxon>
        <taxon>Sphingobacteriia</taxon>
        <taxon>Sphingobacteriales</taxon>
        <taxon>Sphingobacteriaceae</taxon>
        <taxon>Albibacterium</taxon>
    </lineage>
</organism>
<comment type="caution">
    <text evidence="3">The sequence shown here is derived from an EMBL/GenBank/DDBJ whole genome shotgun (WGS) entry which is preliminary data.</text>
</comment>
<feature type="domain" description="Fibronectin type-III" evidence="2">
    <location>
        <begin position="37"/>
        <end position="126"/>
    </location>
</feature>
<evidence type="ECO:0000259" key="2">
    <source>
        <dbReference type="PROSITE" id="PS50853"/>
    </source>
</evidence>
<dbReference type="InterPro" id="IPR003961">
    <property type="entry name" value="FN3_dom"/>
</dbReference>
<proteinExistence type="predicted"/>
<dbReference type="PROSITE" id="PS51257">
    <property type="entry name" value="PROKAR_LIPOPROTEIN"/>
    <property type="match status" value="1"/>
</dbReference>
<feature type="chain" id="PRO_5045651253" evidence="1">
    <location>
        <begin position="25"/>
        <end position="312"/>
    </location>
</feature>
<sequence length="312" mass="35392">MKKLTNYCCHLIVFTLLLASYSCKKEALDTGGTTDKVPTNVHLSDYSSASITVAWDRIEGATSYTVQLLGSEDSEQPLDAYTTTSKDFYRFSGLEETRGYYLRVRANVNYDTGEWVYITDGQERARIMPKYGIVDKDFEEPEPEPVKELYPNFPEGWENHESVRKGGYGGESDVFPSGEWLMPNMYLNSVDAIVHKIGEWGLMMRNNVATSLEMNFDLPYGASKFSFYYGTVTKTNSNDTDAESNPILVTVEYSQDSGVTWIALGDVLEVNSVEIQYFKEYELDIKGPVRFRISKNDSRARLMVDEISVHVN</sequence>
<feature type="signal peptide" evidence="1">
    <location>
        <begin position="1"/>
        <end position="24"/>
    </location>
</feature>
<keyword evidence="1" id="KW-0732">Signal</keyword>
<dbReference type="PROSITE" id="PS50853">
    <property type="entry name" value="FN3"/>
    <property type="match status" value="1"/>
</dbReference>
<dbReference type="InterPro" id="IPR013783">
    <property type="entry name" value="Ig-like_fold"/>
</dbReference>
<dbReference type="CDD" id="cd00063">
    <property type="entry name" value="FN3"/>
    <property type="match status" value="1"/>
</dbReference>
<dbReference type="Proteomes" id="UP001580928">
    <property type="component" value="Unassembled WGS sequence"/>
</dbReference>
<dbReference type="Pfam" id="PF00041">
    <property type="entry name" value="fn3"/>
    <property type="match status" value="1"/>
</dbReference>
<dbReference type="RefSeq" id="WP_375555824.1">
    <property type="nucleotide sequence ID" value="NZ_JBBVGT010000001.1"/>
</dbReference>
<keyword evidence="4" id="KW-1185">Reference proteome</keyword>
<evidence type="ECO:0000313" key="4">
    <source>
        <dbReference type="Proteomes" id="UP001580928"/>
    </source>
</evidence>
<dbReference type="InterPro" id="IPR036116">
    <property type="entry name" value="FN3_sf"/>
</dbReference>
<evidence type="ECO:0000313" key="3">
    <source>
        <dbReference type="EMBL" id="MFB5944240.1"/>
    </source>
</evidence>
<reference evidence="3 4" key="1">
    <citation type="submission" date="2024-04" db="EMBL/GenBank/DDBJ databases">
        <title>Albibacterium profundi sp. nov., isolated from sediment of the Challenger Deep of Mariana Trench.</title>
        <authorList>
            <person name="Wang Y."/>
        </authorList>
    </citation>
    <scope>NUCLEOTIDE SEQUENCE [LARGE SCALE GENOMIC DNA]</scope>
    <source>
        <strain evidence="3 4">RHL897</strain>
    </source>
</reference>
<name>A0ABV5CC99_9SPHI</name>
<dbReference type="SUPFAM" id="SSF49265">
    <property type="entry name" value="Fibronectin type III"/>
    <property type="match status" value="1"/>
</dbReference>
<dbReference type="EMBL" id="JBBVGT010000001">
    <property type="protein sequence ID" value="MFB5944240.1"/>
    <property type="molecule type" value="Genomic_DNA"/>
</dbReference>
<dbReference type="Gene3D" id="2.60.40.10">
    <property type="entry name" value="Immunoglobulins"/>
    <property type="match status" value="1"/>
</dbReference>
<protein>
    <submittedName>
        <fullName evidence="3">Fibronectin type III domain-containing protein</fullName>
    </submittedName>
</protein>
<accession>A0ABV5CC99</accession>
<gene>
    <name evidence="3" type="ORF">WKR92_00200</name>
</gene>